<evidence type="ECO:0000313" key="1">
    <source>
        <dbReference type="EMBL" id="ANY78737.1"/>
    </source>
</evidence>
<proteinExistence type="predicted"/>
<dbReference type="EMBL" id="CP016616">
    <property type="protein sequence ID" value="ANY78737.1"/>
    <property type="molecule type" value="Genomic_DNA"/>
</dbReference>
<protein>
    <submittedName>
        <fullName evidence="1">Uncharacterized protein</fullName>
    </submittedName>
</protein>
<dbReference type="AlphaFoldDB" id="A0A1B2EFN4"/>
<dbReference type="KEGG" id="moc:BB934_11275"/>
<reference evidence="1" key="1">
    <citation type="submission" date="2016-07" db="EMBL/GenBank/DDBJ databases">
        <title>Microvirga ossetica sp. nov. a new species of rhizobia isolated from root nodules of the legume species Vicia alpestris Steven originated from North Ossetia region in the Caucasus.</title>
        <authorList>
            <person name="Safronova V.I."/>
            <person name="Kuznetsova I.G."/>
            <person name="Sazanova A.L."/>
            <person name="Belimov A."/>
            <person name="Andronov E."/>
            <person name="Osledkin Y.S."/>
            <person name="Onishchuk O.P."/>
            <person name="Kurchak O.N."/>
            <person name="Shaposhnikov A.I."/>
            <person name="Willems A."/>
            <person name="Tikhonovich I.A."/>
        </authorList>
    </citation>
    <scope>NUCLEOTIDE SEQUENCE [LARGE SCALE GENOMIC DNA]</scope>
    <source>
        <strain evidence="1">V5/3M</strain>
    </source>
</reference>
<sequence length="66" mass="7769">MGWAKQFGQNFAVTLEHGTFFRSAADPVNSSRFIAFYFRGNQTSIRLILPNFQDFGEFFRMMAFFR</sequence>
<name>A0A1B2EFN4_9HYPH</name>
<accession>A0A1B2EFN4</accession>
<gene>
    <name evidence="1" type="ORF">BB934_11275</name>
</gene>
<organism evidence="1">
    <name type="scientific">Microvirga ossetica</name>
    <dbReference type="NCBI Taxonomy" id="1882682"/>
    <lineage>
        <taxon>Bacteria</taxon>
        <taxon>Pseudomonadati</taxon>
        <taxon>Pseudomonadota</taxon>
        <taxon>Alphaproteobacteria</taxon>
        <taxon>Hyphomicrobiales</taxon>
        <taxon>Methylobacteriaceae</taxon>
        <taxon>Microvirga</taxon>
    </lineage>
</organism>